<evidence type="ECO:0000256" key="1">
    <source>
        <dbReference type="ARBA" id="ARBA00005790"/>
    </source>
</evidence>
<dbReference type="EMBL" id="CATOUU010001038">
    <property type="protein sequence ID" value="CAI9968486.1"/>
    <property type="molecule type" value="Genomic_DNA"/>
</dbReference>
<proteinExistence type="inferred from homology"/>
<dbReference type="SMART" id="SM00072">
    <property type="entry name" value="GuKc"/>
    <property type="match status" value="1"/>
</dbReference>
<organism evidence="8">
    <name type="scientific">Hexamita inflata</name>
    <dbReference type="NCBI Taxonomy" id="28002"/>
    <lineage>
        <taxon>Eukaryota</taxon>
        <taxon>Metamonada</taxon>
        <taxon>Diplomonadida</taxon>
        <taxon>Hexamitidae</taxon>
        <taxon>Hexamitinae</taxon>
        <taxon>Hexamita</taxon>
    </lineage>
</organism>
<keyword evidence="5 8" id="KW-0418">Kinase</keyword>
<evidence type="ECO:0000256" key="4">
    <source>
        <dbReference type="ARBA" id="ARBA00022741"/>
    </source>
</evidence>
<evidence type="ECO:0000313" key="9">
    <source>
        <dbReference type="EMBL" id="CAL6080290.1"/>
    </source>
</evidence>
<reference evidence="9 10" key="2">
    <citation type="submission" date="2024-07" db="EMBL/GenBank/DDBJ databases">
        <authorList>
            <person name="Akdeniz Z."/>
        </authorList>
    </citation>
    <scope>NUCLEOTIDE SEQUENCE [LARGE SCALE GENOMIC DNA]</scope>
</reference>
<keyword evidence="4" id="KW-0547">Nucleotide-binding</keyword>
<evidence type="ECO:0000256" key="3">
    <source>
        <dbReference type="ARBA" id="ARBA00022679"/>
    </source>
</evidence>
<keyword evidence="10" id="KW-1185">Reference proteome</keyword>
<dbReference type="PANTHER" id="PTHR23117">
    <property type="entry name" value="GUANYLATE KINASE-RELATED"/>
    <property type="match status" value="1"/>
</dbReference>
<reference evidence="8" key="1">
    <citation type="submission" date="2023-06" db="EMBL/GenBank/DDBJ databases">
        <authorList>
            <person name="Kurt Z."/>
        </authorList>
    </citation>
    <scope>NUCLEOTIDE SEQUENCE</scope>
</reference>
<dbReference type="PROSITE" id="PS50052">
    <property type="entry name" value="GUANYLATE_KINASE_2"/>
    <property type="match status" value="1"/>
</dbReference>
<gene>
    <name evidence="8" type="ORF">HINF_LOCUS56131</name>
    <name evidence="9" type="ORF">HINF_LOCUS59797</name>
</gene>
<protein>
    <recommendedName>
        <fullName evidence="2">guanylate kinase</fullName>
        <ecNumber evidence="2">2.7.4.8</ecNumber>
    </recommendedName>
</protein>
<dbReference type="InterPro" id="IPR008144">
    <property type="entry name" value="Guanylate_kin-like_dom"/>
</dbReference>
<dbReference type="EMBL" id="CAXDID020000345">
    <property type="protein sequence ID" value="CAL6080290.1"/>
    <property type="molecule type" value="Genomic_DNA"/>
</dbReference>
<keyword evidence="3" id="KW-0808">Transferase</keyword>
<feature type="domain" description="Guanylate kinase-like" evidence="7">
    <location>
        <begin position="27"/>
        <end position="213"/>
    </location>
</feature>
<sequence>MGCGTPPITNDKIQISETKQEIKKSEKQMIVLNGVTAVGKSSVFKGALKKPHLKDEFGFSVSHTTRKPREGELDGREYYFVTDEEFDQMVKDNKFLEYTVNHGKKYGTSFMAIQKVLEKQHCILDIDYKGMQTLLKAALPQKQINILISPPTDEEFEKRLRTRGTESEEQIQTRLKTTIVELNFFKENKGLYQHEIINDVLDVAVEEFSAILEQITHQ</sequence>
<dbReference type="FunFam" id="3.30.63.10:FF:000002">
    <property type="entry name" value="Guanylate kinase 1"/>
    <property type="match status" value="1"/>
</dbReference>
<comment type="similarity">
    <text evidence="1">Belongs to the guanylate kinase family.</text>
</comment>
<dbReference type="PANTHER" id="PTHR23117:SF13">
    <property type="entry name" value="GUANYLATE KINASE"/>
    <property type="match status" value="1"/>
</dbReference>
<dbReference type="CDD" id="cd00071">
    <property type="entry name" value="GMPK"/>
    <property type="match status" value="1"/>
</dbReference>
<dbReference type="InterPro" id="IPR017665">
    <property type="entry name" value="Guanylate_kinase"/>
</dbReference>
<keyword evidence="6" id="KW-0067">ATP-binding</keyword>
<dbReference type="EC" id="2.7.4.8" evidence="2"/>
<dbReference type="PROSITE" id="PS00856">
    <property type="entry name" value="GUANYLATE_KINASE_1"/>
    <property type="match status" value="1"/>
</dbReference>
<evidence type="ECO:0000256" key="2">
    <source>
        <dbReference type="ARBA" id="ARBA00012961"/>
    </source>
</evidence>
<dbReference type="Pfam" id="PF00625">
    <property type="entry name" value="Guanylate_kin"/>
    <property type="match status" value="1"/>
</dbReference>
<dbReference type="GO" id="GO:0004385">
    <property type="term" value="F:GMP kinase activity"/>
    <property type="evidence" value="ECO:0007669"/>
    <property type="project" value="UniProtKB-EC"/>
</dbReference>
<dbReference type="AlphaFoldDB" id="A0AA86UXI1"/>
<dbReference type="InterPro" id="IPR008145">
    <property type="entry name" value="GK/Ca_channel_bsu"/>
</dbReference>
<dbReference type="SUPFAM" id="SSF52540">
    <property type="entry name" value="P-loop containing nucleoside triphosphate hydrolases"/>
    <property type="match status" value="1"/>
</dbReference>
<accession>A0AA86UXI1</accession>
<dbReference type="NCBIfam" id="TIGR03263">
    <property type="entry name" value="guanyl_kin"/>
    <property type="match status" value="1"/>
</dbReference>
<evidence type="ECO:0000313" key="10">
    <source>
        <dbReference type="Proteomes" id="UP001642409"/>
    </source>
</evidence>
<dbReference type="GO" id="GO:0005524">
    <property type="term" value="F:ATP binding"/>
    <property type="evidence" value="ECO:0007669"/>
    <property type="project" value="UniProtKB-KW"/>
</dbReference>
<dbReference type="GO" id="GO:0005829">
    <property type="term" value="C:cytosol"/>
    <property type="evidence" value="ECO:0007669"/>
    <property type="project" value="TreeGrafter"/>
</dbReference>
<dbReference type="InterPro" id="IPR020590">
    <property type="entry name" value="Guanylate_kinase_CS"/>
</dbReference>
<dbReference type="InterPro" id="IPR027417">
    <property type="entry name" value="P-loop_NTPase"/>
</dbReference>
<evidence type="ECO:0000256" key="6">
    <source>
        <dbReference type="ARBA" id="ARBA00022840"/>
    </source>
</evidence>
<evidence type="ECO:0000259" key="7">
    <source>
        <dbReference type="PROSITE" id="PS50052"/>
    </source>
</evidence>
<evidence type="ECO:0000313" key="8">
    <source>
        <dbReference type="EMBL" id="CAI9968486.1"/>
    </source>
</evidence>
<comment type="caution">
    <text evidence="8">The sequence shown here is derived from an EMBL/GenBank/DDBJ whole genome shotgun (WGS) entry which is preliminary data.</text>
</comment>
<name>A0AA86UXI1_9EUKA</name>
<dbReference type="Gene3D" id="3.40.50.300">
    <property type="entry name" value="P-loop containing nucleotide triphosphate hydrolases"/>
    <property type="match status" value="1"/>
</dbReference>
<evidence type="ECO:0000256" key="5">
    <source>
        <dbReference type="ARBA" id="ARBA00022777"/>
    </source>
</evidence>
<dbReference type="Proteomes" id="UP001642409">
    <property type="component" value="Unassembled WGS sequence"/>
</dbReference>